<accession>A0AAJ7WGU1</accession>
<dbReference type="KEGG" id="goe:114828035"/>
<dbReference type="PANTHER" id="PTHR47331:SF6">
    <property type="entry name" value="DOUBLECORTIN DOMAIN-CONTAINING PROTEIN"/>
    <property type="match status" value="1"/>
</dbReference>
<name>A0AAJ7WGU1_9ACAR</name>
<dbReference type="GeneID" id="114828035"/>
<dbReference type="RefSeq" id="XP_028966450.1">
    <property type="nucleotide sequence ID" value="XM_029110617.1"/>
</dbReference>
<dbReference type="Proteomes" id="UP000694867">
    <property type="component" value="Unplaced"/>
</dbReference>
<dbReference type="PANTHER" id="PTHR47331">
    <property type="entry name" value="PHD-TYPE DOMAIN-CONTAINING PROTEIN"/>
    <property type="match status" value="1"/>
</dbReference>
<keyword evidence="1" id="KW-1185">Reference proteome</keyword>
<evidence type="ECO:0000313" key="1">
    <source>
        <dbReference type="Proteomes" id="UP000694867"/>
    </source>
</evidence>
<reference evidence="2" key="1">
    <citation type="submission" date="2025-08" db="UniProtKB">
        <authorList>
            <consortium name="RefSeq"/>
        </authorList>
    </citation>
    <scope>IDENTIFICATION</scope>
</reference>
<gene>
    <name evidence="2" type="primary">LOC114828035</name>
</gene>
<evidence type="ECO:0000313" key="2">
    <source>
        <dbReference type="RefSeq" id="XP_028966450.1"/>
    </source>
</evidence>
<dbReference type="AlphaFoldDB" id="A0AAJ7WGU1"/>
<sequence>MPLKKWSTNEPELGLYIKDTSPVKDPSISCNLPSIGIPWNQSADTLSVPVSKAVKELEPGSPSKRKLLRGLAQIFDPLGIMGPMTINSNILLQKLWKQKLGWDSPLEGNLSEFTDFRDLLTQGEVSIKRHFLSPILPKPRRQLHIFSDASLAAYGCVIYLWEIFNENTIKTHFMIAKAKVSPVRPTTIHRLELLGALLAARLTNSLLNLMDVETDSIHPYTDNSSVLGWVKSKPERWKPYVANRIRRSGRLEIREIRRKPGGSHLSWREHLDGSQQNIVARGTTLA</sequence>
<proteinExistence type="predicted"/>
<organism evidence="1 2">
    <name type="scientific">Galendromus occidentalis</name>
    <name type="common">western predatory mite</name>
    <dbReference type="NCBI Taxonomy" id="34638"/>
    <lineage>
        <taxon>Eukaryota</taxon>
        <taxon>Metazoa</taxon>
        <taxon>Ecdysozoa</taxon>
        <taxon>Arthropoda</taxon>
        <taxon>Chelicerata</taxon>
        <taxon>Arachnida</taxon>
        <taxon>Acari</taxon>
        <taxon>Parasitiformes</taxon>
        <taxon>Mesostigmata</taxon>
        <taxon>Gamasina</taxon>
        <taxon>Phytoseioidea</taxon>
        <taxon>Phytoseiidae</taxon>
        <taxon>Typhlodrominae</taxon>
        <taxon>Galendromus</taxon>
    </lineage>
</organism>
<dbReference type="Pfam" id="PF05380">
    <property type="entry name" value="Peptidase_A17"/>
    <property type="match status" value="1"/>
</dbReference>
<protein>
    <submittedName>
        <fullName evidence="2">Uncharacterized protein LOC114828035</fullName>
    </submittedName>
</protein>
<dbReference type="InterPro" id="IPR008042">
    <property type="entry name" value="Retrotrans_Pao"/>
</dbReference>